<feature type="domain" description="Outer membrane protein beta-barrel" evidence="2">
    <location>
        <begin position="46"/>
        <end position="210"/>
    </location>
</feature>
<organism evidence="3 4">
    <name type="scientific">Thermoflavifilum thermophilum</name>
    <dbReference type="NCBI Taxonomy" id="1393122"/>
    <lineage>
        <taxon>Bacteria</taxon>
        <taxon>Pseudomonadati</taxon>
        <taxon>Bacteroidota</taxon>
        <taxon>Chitinophagia</taxon>
        <taxon>Chitinophagales</taxon>
        <taxon>Chitinophagaceae</taxon>
        <taxon>Thermoflavifilum</taxon>
    </lineage>
</organism>
<dbReference type="AlphaFoldDB" id="A0A1I7N7I5"/>
<reference evidence="4" key="1">
    <citation type="submission" date="2016-10" db="EMBL/GenBank/DDBJ databases">
        <authorList>
            <person name="Varghese N."/>
            <person name="Submissions S."/>
        </authorList>
    </citation>
    <scope>NUCLEOTIDE SEQUENCE [LARGE SCALE GENOMIC DNA]</scope>
    <source>
        <strain evidence="4">DSM 14807</strain>
    </source>
</reference>
<gene>
    <name evidence="3" type="ORF">SAMN05660895_0844</name>
</gene>
<evidence type="ECO:0000313" key="4">
    <source>
        <dbReference type="Proteomes" id="UP000199537"/>
    </source>
</evidence>
<keyword evidence="1" id="KW-0732">Signal</keyword>
<protein>
    <submittedName>
        <fullName evidence="3">Outer membrane protein beta-barrel domain-containing protein</fullName>
    </submittedName>
</protein>
<dbReference type="STRING" id="1393122.SAMN05660895_0844"/>
<dbReference type="OrthoDB" id="1011748at2"/>
<feature type="chain" id="PRO_5011550751" evidence="1">
    <location>
        <begin position="33"/>
        <end position="233"/>
    </location>
</feature>
<feature type="signal peptide" evidence="1">
    <location>
        <begin position="1"/>
        <end position="32"/>
    </location>
</feature>
<dbReference type="EMBL" id="FPCJ01000001">
    <property type="protein sequence ID" value="SFV30624.1"/>
    <property type="molecule type" value="Genomic_DNA"/>
</dbReference>
<accession>A0A1I7N7I5</accession>
<evidence type="ECO:0000256" key="1">
    <source>
        <dbReference type="SAM" id="SignalP"/>
    </source>
</evidence>
<dbReference type="Pfam" id="PF13568">
    <property type="entry name" value="OMP_b-brl_2"/>
    <property type="match status" value="1"/>
</dbReference>
<name>A0A1I7N7I5_9BACT</name>
<sequence length="233" mass="25270">MKHVNLKHFKLAKSALPLLMAWMNFVWFSASAQQADPLNTINQPPATASFGIKVGPNFSSVTTKLSGSKETSNLLTSISGGVYVNVPLAPEFYLQPALLFEQKGGKKVYGNNSDEMFRLNYLTLPINFTFAPAVGTGQWMVGVGPYFGYGLSGTHSGSFADSLFTFSHDPFSGDYGLKRFDAGLNVLIGYQTANGINFGVQSELGLVNLLKNGDSDNGFRNTSFQVTIGYTFK</sequence>
<keyword evidence="4" id="KW-1185">Reference proteome</keyword>
<evidence type="ECO:0000313" key="3">
    <source>
        <dbReference type="EMBL" id="SFV30624.1"/>
    </source>
</evidence>
<evidence type="ECO:0000259" key="2">
    <source>
        <dbReference type="Pfam" id="PF13568"/>
    </source>
</evidence>
<dbReference type="Proteomes" id="UP000199537">
    <property type="component" value="Unassembled WGS sequence"/>
</dbReference>
<dbReference type="RefSeq" id="WP_092458157.1">
    <property type="nucleotide sequence ID" value="NZ_FPCJ01000001.1"/>
</dbReference>
<dbReference type="InterPro" id="IPR025665">
    <property type="entry name" value="Beta-barrel_OMP_2"/>
</dbReference>
<proteinExistence type="predicted"/>